<dbReference type="Pfam" id="PF18588">
    <property type="entry name" value="WcbI"/>
    <property type="match status" value="1"/>
</dbReference>
<sequence>MTTDGRTRHYGDFYGVGDEDAMAAGSTEDPAVLVWGNCQAEALRVVLNSLNTTPLRTVRVPPVHELTPSDLPHLERLLRRTRAVLSQPVRAGYRDLPIGLDDLRERLASDAVVVRWPVVRWAALHPFQVIVRHPDDPSMDPDGVAYHDLRTIAAARDGRGADASWDVDVAPAAFREAARMSADELRRREQRDTDVAVSDILEAVGAQATHTINHPQNAVLLRLGQRIADELGLSGTVADPGRALLGGVRAPVEHRVLSALGLQGDGRRDWLVDGRTVSADEIHRTQIAFYARHPGFVEAATTRHADLIDVLGLSRATA</sequence>
<reference evidence="3" key="1">
    <citation type="journal article" date="2019" name="Int. J. Syst. Evol. Microbiol.">
        <title>The Global Catalogue of Microorganisms (GCM) 10K type strain sequencing project: providing services to taxonomists for standard genome sequencing and annotation.</title>
        <authorList>
            <consortium name="The Broad Institute Genomics Platform"/>
            <consortium name="The Broad Institute Genome Sequencing Center for Infectious Disease"/>
            <person name="Wu L."/>
            <person name="Ma J."/>
        </authorList>
    </citation>
    <scope>NUCLEOTIDE SEQUENCE [LARGE SCALE GENOMIC DNA]</scope>
    <source>
        <strain evidence="3">CCUG 50873</strain>
    </source>
</reference>
<dbReference type="RefSeq" id="WP_253645763.1">
    <property type="nucleotide sequence ID" value="NZ_BAAAMO010000002.1"/>
</dbReference>
<feature type="domain" description="Polysaccharide biosynthesis enzyme WcbI" evidence="1">
    <location>
        <begin position="32"/>
        <end position="235"/>
    </location>
</feature>
<dbReference type="EMBL" id="JBHTIL010000001">
    <property type="protein sequence ID" value="MFD0926354.1"/>
    <property type="molecule type" value="Genomic_DNA"/>
</dbReference>
<proteinExistence type="predicted"/>
<keyword evidence="3" id="KW-1185">Reference proteome</keyword>
<evidence type="ECO:0000259" key="1">
    <source>
        <dbReference type="Pfam" id="PF18588"/>
    </source>
</evidence>
<dbReference type="Proteomes" id="UP001597068">
    <property type="component" value="Unassembled WGS sequence"/>
</dbReference>
<comment type="caution">
    <text evidence="2">The sequence shown here is derived from an EMBL/GenBank/DDBJ whole genome shotgun (WGS) entry which is preliminary data.</text>
</comment>
<organism evidence="2 3">
    <name type="scientific">Williamsia deligens</name>
    <dbReference type="NCBI Taxonomy" id="321325"/>
    <lineage>
        <taxon>Bacteria</taxon>
        <taxon>Bacillati</taxon>
        <taxon>Actinomycetota</taxon>
        <taxon>Actinomycetes</taxon>
        <taxon>Mycobacteriales</taxon>
        <taxon>Nocardiaceae</taxon>
        <taxon>Williamsia</taxon>
    </lineage>
</organism>
<dbReference type="Gene3D" id="3.40.50.12080">
    <property type="match status" value="2"/>
</dbReference>
<protein>
    <submittedName>
        <fullName evidence="2">WcbI family polysaccharide biosynthesis putative acetyltransferase</fullName>
    </submittedName>
</protein>
<gene>
    <name evidence="2" type="ORF">ACFQ04_11490</name>
</gene>
<evidence type="ECO:0000313" key="2">
    <source>
        <dbReference type="EMBL" id="MFD0926354.1"/>
    </source>
</evidence>
<name>A0ABW3GCC6_9NOCA</name>
<evidence type="ECO:0000313" key="3">
    <source>
        <dbReference type="Proteomes" id="UP001597068"/>
    </source>
</evidence>
<dbReference type="InterPro" id="IPR041307">
    <property type="entry name" value="WcbI"/>
</dbReference>
<accession>A0ABW3GCC6</accession>